<evidence type="ECO:0000313" key="4">
    <source>
        <dbReference type="Proteomes" id="UP000542776"/>
    </source>
</evidence>
<comment type="caution">
    <text evidence="3">The sequence shown here is derived from an EMBL/GenBank/DDBJ whole genome shotgun (WGS) entry which is preliminary data.</text>
</comment>
<gene>
    <name evidence="3" type="ORF">GGR04_001045</name>
</gene>
<name>A0A7W6EAC1_9HYPH</name>
<dbReference type="RefSeq" id="WP_183198523.1">
    <property type="nucleotide sequence ID" value="NZ_JACIEK010000001.1"/>
</dbReference>
<organism evidence="3 4">
    <name type="scientific">Aureimonas pseudogalii</name>
    <dbReference type="NCBI Taxonomy" id="1744844"/>
    <lineage>
        <taxon>Bacteria</taxon>
        <taxon>Pseudomonadati</taxon>
        <taxon>Pseudomonadota</taxon>
        <taxon>Alphaproteobacteria</taxon>
        <taxon>Hyphomicrobiales</taxon>
        <taxon>Aurantimonadaceae</taxon>
        <taxon>Aureimonas</taxon>
    </lineage>
</organism>
<proteinExistence type="predicted"/>
<dbReference type="InterPro" id="IPR033704">
    <property type="entry name" value="dUTPase_trimeric"/>
</dbReference>
<evidence type="ECO:0000313" key="3">
    <source>
        <dbReference type="EMBL" id="MBB3997224.1"/>
    </source>
</evidence>
<dbReference type="PANTHER" id="PTHR42680:SF3">
    <property type="entry name" value="DCTP DEAMINASE"/>
    <property type="match status" value="1"/>
</dbReference>
<dbReference type="InterPro" id="IPR036157">
    <property type="entry name" value="dUTPase-like_sf"/>
</dbReference>
<dbReference type="GO" id="GO:0008829">
    <property type="term" value="F:dCTP deaminase activity"/>
    <property type="evidence" value="ECO:0007669"/>
    <property type="project" value="UniProtKB-EC"/>
</dbReference>
<keyword evidence="1 3" id="KW-0378">Hydrolase</keyword>
<dbReference type="Gene3D" id="2.70.40.10">
    <property type="match status" value="2"/>
</dbReference>
<dbReference type="Pfam" id="PF22769">
    <property type="entry name" value="DCD"/>
    <property type="match status" value="1"/>
</dbReference>
<dbReference type="SUPFAM" id="SSF51283">
    <property type="entry name" value="dUTPase-like"/>
    <property type="match status" value="1"/>
</dbReference>
<keyword evidence="2" id="KW-0546">Nucleotide metabolism</keyword>
<sequence>MILSAQTIRKRVENGSLVIEPFFPEPQKAYGLSFGLSSCGYDIRLAQAVVLFPFWGRLGSALERIGIPSDLRAKIDNKSTNARLFIDASRSTNAEPGWTGHLTLELTHDRPWPVRLPAGYPIAQVIFETLDEPTERPYRGKYQNQPDRPVAAILEAS</sequence>
<protein>
    <submittedName>
        <fullName evidence="3">dCTP deaminase</fullName>
        <ecNumber evidence="3">3.5.4.13</ecNumber>
    </submittedName>
</protein>
<dbReference type="CDD" id="cd07557">
    <property type="entry name" value="trimeric_dUTPase"/>
    <property type="match status" value="1"/>
</dbReference>
<dbReference type="InterPro" id="IPR011962">
    <property type="entry name" value="dCTP_deaminase"/>
</dbReference>
<dbReference type="Proteomes" id="UP000542776">
    <property type="component" value="Unassembled WGS sequence"/>
</dbReference>
<keyword evidence="4" id="KW-1185">Reference proteome</keyword>
<dbReference type="EMBL" id="JACIEK010000001">
    <property type="protein sequence ID" value="MBB3997224.1"/>
    <property type="molecule type" value="Genomic_DNA"/>
</dbReference>
<reference evidence="3 4" key="1">
    <citation type="submission" date="2020-08" db="EMBL/GenBank/DDBJ databases">
        <title>Genomic Encyclopedia of Type Strains, Phase IV (KMG-IV): sequencing the most valuable type-strain genomes for metagenomic binning, comparative biology and taxonomic classification.</title>
        <authorList>
            <person name="Goeker M."/>
        </authorList>
    </citation>
    <scope>NUCLEOTIDE SEQUENCE [LARGE SCALE GENOMIC DNA]</scope>
    <source>
        <strain evidence="3 4">DSM 102238</strain>
    </source>
</reference>
<dbReference type="EC" id="3.5.4.13" evidence="3"/>
<evidence type="ECO:0000256" key="1">
    <source>
        <dbReference type="ARBA" id="ARBA00022801"/>
    </source>
</evidence>
<accession>A0A7W6EAC1</accession>
<dbReference type="PANTHER" id="PTHR42680">
    <property type="entry name" value="DCTP DEAMINASE"/>
    <property type="match status" value="1"/>
</dbReference>
<dbReference type="AlphaFoldDB" id="A0A7W6EAC1"/>
<evidence type="ECO:0000256" key="2">
    <source>
        <dbReference type="ARBA" id="ARBA00023080"/>
    </source>
</evidence>
<dbReference type="GO" id="GO:0006229">
    <property type="term" value="P:dUTP biosynthetic process"/>
    <property type="evidence" value="ECO:0007669"/>
    <property type="project" value="InterPro"/>
</dbReference>